<feature type="transmembrane region" description="Helical" evidence="5">
    <location>
        <begin position="196"/>
        <end position="216"/>
    </location>
</feature>
<proteinExistence type="predicted"/>
<feature type="transmembrane region" description="Helical" evidence="5">
    <location>
        <begin position="35"/>
        <end position="55"/>
    </location>
</feature>
<dbReference type="Proteomes" id="UP000297737">
    <property type="component" value="Unassembled WGS sequence"/>
</dbReference>
<evidence type="ECO:0000256" key="5">
    <source>
        <dbReference type="SAM" id="Phobius"/>
    </source>
</evidence>
<feature type="transmembrane region" description="Helical" evidence="5">
    <location>
        <begin position="67"/>
        <end position="86"/>
    </location>
</feature>
<organism evidence="7 8">
    <name type="scientific">Glacieibacterium arshaanense</name>
    <dbReference type="NCBI Taxonomy" id="2511025"/>
    <lineage>
        <taxon>Bacteria</taxon>
        <taxon>Pseudomonadati</taxon>
        <taxon>Pseudomonadota</taxon>
        <taxon>Alphaproteobacteria</taxon>
        <taxon>Sphingomonadales</taxon>
        <taxon>Sphingosinicellaceae</taxon>
        <taxon>Glacieibacterium</taxon>
    </lineage>
</organism>
<dbReference type="EMBL" id="SIHO01000001">
    <property type="protein sequence ID" value="TFU06033.1"/>
    <property type="molecule type" value="Genomic_DNA"/>
</dbReference>
<reference evidence="7 8" key="1">
    <citation type="submission" date="2019-02" db="EMBL/GenBank/DDBJ databases">
        <title>Polymorphobacter sp. isolated from the lake at the Tibet of China.</title>
        <authorList>
            <person name="Li A."/>
        </authorList>
    </citation>
    <scope>NUCLEOTIDE SEQUENCE [LARGE SCALE GENOMIC DNA]</scope>
    <source>
        <strain evidence="7 8">DJ1R-1</strain>
    </source>
</reference>
<feature type="transmembrane region" description="Helical" evidence="5">
    <location>
        <begin position="136"/>
        <end position="154"/>
    </location>
</feature>
<evidence type="ECO:0000256" key="4">
    <source>
        <dbReference type="ARBA" id="ARBA00023136"/>
    </source>
</evidence>
<evidence type="ECO:0000259" key="6">
    <source>
        <dbReference type="Pfam" id="PF07298"/>
    </source>
</evidence>
<keyword evidence="3 5" id="KW-1133">Transmembrane helix</keyword>
<dbReference type="GO" id="GO:0016020">
    <property type="term" value="C:membrane"/>
    <property type="evidence" value="ECO:0007669"/>
    <property type="project" value="UniProtKB-SubCell"/>
</dbReference>
<dbReference type="Pfam" id="PF07298">
    <property type="entry name" value="NnrU"/>
    <property type="match status" value="1"/>
</dbReference>
<evidence type="ECO:0000256" key="1">
    <source>
        <dbReference type="ARBA" id="ARBA00004141"/>
    </source>
</evidence>
<evidence type="ECO:0000256" key="2">
    <source>
        <dbReference type="ARBA" id="ARBA00022692"/>
    </source>
</evidence>
<evidence type="ECO:0000256" key="3">
    <source>
        <dbReference type="ARBA" id="ARBA00022989"/>
    </source>
</evidence>
<evidence type="ECO:0000313" key="8">
    <source>
        <dbReference type="Proteomes" id="UP000297737"/>
    </source>
</evidence>
<feature type="domain" description="NnrU" evidence="6">
    <location>
        <begin position="4"/>
        <end position="217"/>
    </location>
</feature>
<sequence>MPELALALIAFVGSHELLSHVLRKPLVAKLGEAGFAALYSVVAAATLFWAVNAWQRAEPAQLWTAPLWMWSVGSIVMLIAAILFVGSMTSPNPALPGRGAAANAAPRGVLRITRHPMMWAFGLWAAVHATLSGDKATILFCFGIGFLALFGASMQDRKKRGQLGAAWAAHEASTSYLPFGAQFGGRASWSSINPGLVATLGGIVLWLAATWAHPMMGAPVVGIWSMIG</sequence>
<dbReference type="Gene3D" id="1.20.120.1630">
    <property type="match status" value="1"/>
</dbReference>
<accession>A0A4Y9ES52</accession>
<keyword evidence="4 5" id="KW-0472">Membrane</keyword>
<dbReference type="RefSeq" id="WP_135244757.1">
    <property type="nucleotide sequence ID" value="NZ_SIHO01000001.1"/>
</dbReference>
<comment type="caution">
    <text evidence="7">The sequence shown here is derived from an EMBL/GenBank/DDBJ whole genome shotgun (WGS) entry which is preliminary data.</text>
</comment>
<name>A0A4Y9ES52_9SPHN</name>
<protein>
    <submittedName>
        <fullName evidence="7">MFS transporter</fullName>
    </submittedName>
</protein>
<gene>
    <name evidence="7" type="ORF">EUV02_03170</name>
</gene>
<keyword evidence="2 5" id="KW-0812">Transmembrane</keyword>
<evidence type="ECO:0000313" key="7">
    <source>
        <dbReference type="EMBL" id="TFU06033.1"/>
    </source>
</evidence>
<dbReference type="AlphaFoldDB" id="A0A4Y9ES52"/>
<dbReference type="OrthoDB" id="7828645at2"/>
<comment type="subcellular location">
    <subcellularLocation>
        <location evidence="1">Membrane</location>
        <topology evidence="1">Multi-pass membrane protein</topology>
    </subcellularLocation>
</comment>
<dbReference type="InterPro" id="IPR009915">
    <property type="entry name" value="NnrU_dom"/>
</dbReference>
<keyword evidence="8" id="KW-1185">Reference proteome</keyword>